<dbReference type="PANTHER" id="PTHR12110">
    <property type="entry name" value="HYDROXYPYRUVATE ISOMERASE"/>
    <property type="match status" value="1"/>
</dbReference>
<evidence type="ECO:0000313" key="3">
    <source>
        <dbReference type="Proteomes" id="UP001595945"/>
    </source>
</evidence>
<dbReference type="EMBL" id="JBHSHT010000001">
    <property type="protein sequence ID" value="MFC4823029.1"/>
    <property type="molecule type" value="Genomic_DNA"/>
</dbReference>
<dbReference type="PANTHER" id="PTHR12110:SF21">
    <property type="entry name" value="XYLOSE ISOMERASE-LIKE TIM BARREL DOMAIN-CONTAINING PROTEIN"/>
    <property type="match status" value="1"/>
</dbReference>
<dbReference type="InterPro" id="IPR013022">
    <property type="entry name" value="Xyl_isomerase-like_TIM-brl"/>
</dbReference>
<keyword evidence="3" id="KW-1185">Reference proteome</keyword>
<sequence length="265" mass="29196">MENTTGFVTQLGMDHEAAFDVAEEYGFDYVELLMDGDYERRAFDPVAVREAAAARDLDLLVHLPFALDVGSAYEHVREGAIRELVAAAETAAEMGAEKGVAHANSKAWGPAWDRDHLRDIVLDSVREMDAETPDDVEICFENIPGGAFSTRNFPDLFEETDAAMTFDTGHARVDGLDSAEMARFVGDHGDRISHFHLNDTRKPQDEHLPFGSGTIDFERVLGALPADWSGTLSLEVFTLDYGYIGVSKEYLDEVLTAVDTETVGE</sequence>
<dbReference type="InterPro" id="IPR036237">
    <property type="entry name" value="Xyl_isomerase-like_sf"/>
</dbReference>
<dbReference type="GeneID" id="73045926"/>
<evidence type="ECO:0000313" key="2">
    <source>
        <dbReference type="EMBL" id="MFC4823029.1"/>
    </source>
</evidence>
<dbReference type="InterPro" id="IPR050312">
    <property type="entry name" value="IolE/XylAMocC-like"/>
</dbReference>
<name>A0ABD5PX52_9EURY</name>
<keyword evidence="2" id="KW-0413">Isomerase</keyword>
<protein>
    <submittedName>
        <fullName evidence="2">Sugar phosphate isomerase/epimerase family protein</fullName>
    </submittedName>
</protein>
<proteinExistence type="predicted"/>
<dbReference type="AlphaFoldDB" id="A0ABD5PX52"/>
<organism evidence="2 3">
    <name type="scientific">Halorussus aquaticus</name>
    <dbReference type="NCBI Taxonomy" id="2953748"/>
    <lineage>
        <taxon>Archaea</taxon>
        <taxon>Methanobacteriati</taxon>
        <taxon>Methanobacteriota</taxon>
        <taxon>Stenosarchaea group</taxon>
        <taxon>Halobacteria</taxon>
        <taxon>Halobacteriales</taxon>
        <taxon>Haladaptataceae</taxon>
        <taxon>Halorussus</taxon>
    </lineage>
</organism>
<dbReference type="RefSeq" id="WP_254267470.1">
    <property type="nucleotide sequence ID" value="NZ_CP100400.1"/>
</dbReference>
<gene>
    <name evidence="2" type="ORF">ACFO9K_02015</name>
</gene>
<dbReference type="GO" id="GO:0016853">
    <property type="term" value="F:isomerase activity"/>
    <property type="evidence" value="ECO:0007669"/>
    <property type="project" value="UniProtKB-KW"/>
</dbReference>
<dbReference type="Gene3D" id="3.20.20.150">
    <property type="entry name" value="Divalent-metal-dependent TIM barrel enzymes"/>
    <property type="match status" value="1"/>
</dbReference>
<reference evidence="2 3" key="1">
    <citation type="journal article" date="2019" name="Int. J. Syst. Evol. Microbiol.">
        <title>The Global Catalogue of Microorganisms (GCM) 10K type strain sequencing project: providing services to taxonomists for standard genome sequencing and annotation.</title>
        <authorList>
            <consortium name="The Broad Institute Genomics Platform"/>
            <consortium name="The Broad Institute Genome Sequencing Center for Infectious Disease"/>
            <person name="Wu L."/>
            <person name="Ma J."/>
        </authorList>
    </citation>
    <scope>NUCLEOTIDE SEQUENCE [LARGE SCALE GENOMIC DNA]</scope>
    <source>
        <strain evidence="2 3">XZYJ18</strain>
    </source>
</reference>
<evidence type="ECO:0000259" key="1">
    <source>
        <dbReference type="Pfam" id="PF01261"/>
    </source>
</evidence>
<dbReference type="Pfam" id="PF01261">
    <property type="entry name" value="AP_endonuc_2"/>
    <property type="match status" value="1"/>
</dbReference>
<feature type="domain" description="Xylose isomerase-like TIM barrel" evidence="1">
    <location>
        <begin position="19"/>
        <end position="238"/>
    </location>
</feature>
<dbReference type="SUPFAM" id="SSF51658">
    <property type="entry name" value="Xylose isomerase-like"/>
    <property type="match status" value="1"/>
</dbReference>
<comment type="caution">
    <text evidence="2">The sequence shown here is derived from an EMBL/GenBank/DDBJ whole genome shotgun (WGS) entry which is preliminary data.</text>
</comment>
<accession>A0ABD5PX52</accession>
<dbReference type="Proteomes" id="UP001595945">
    <property type="component" value="Unassembled WGS sequence"/>
</dbReference>